<dbReference type="InterPro" id="IPR001460">
    <property type="entry name" value="PCN-bd_Tpept"/>
</dbReference>
<accession>A0A919X8D5</accession>
<comment type="similarity">
    <text evidence="3">Belongs to the transpeptidase family.</text>
</comment>
<feature type="domain" description="PASTA" evidence="9">
    <location>
        <begin position="607"/>
        <end position="667"/>
    </location>
</feature>
<dbReference type="SUPFAM" id="SSF56519">
    <property type="entry name" value="Penicillin binding protein dimerisation domain"/>
    <property type="match status" value="1"/>
</dbReference>
<feature type="region of interest" description="Disordered" evidence="7">
    <location>
        <begin position="723"/>
        <end position="748"/>
    </location>
</feature>
<evidence type="ECO:0000256" key="1">
    <source>
        <dbReference type="ARBA" id="ARBA00004370"/>
    </source>
</evidence>
<feature type="domain" description="PASTA" evidence="9">
    <location>
        <begin position="668"/>
        <end position="723"/>
    </location>
</feature>
<dbReference type="EMBL" id="BORP01000001">
    <property type="protein sequence ID" value="GIO26060.1"/>
    <property type="molecule type" value="Genomic_DNA"/>
</dbReference>
<dbReference type="SUPFAM" id="SSF54184">
    <property type="entry name" value="Penicillin-binding protein 2x (pbp-2x), c-terminal domain"/>
    <property type="match status" value="2"/>
</dbReference>
<dbReference type="InterPro" id="IPR036138">
    <property type="entry name" value="PBP_dimer_sf"/>
</dbReference>
<evidence type="ECO:0000256" key="6">
    <source>
        <dbReference type="ARBA" id="ARBA00034000"/>
    </source>
</evidence>
<comment type="pathway">
    <text evidence="2">Cell wall biogenesis; peptidoglycan biosynthesis.</text>
</comment>
<evidence type="ECO:0000256" key="8">
    <source>
        <dbReference type="SAM" id="Phobius"/>
    </source>
</evidence>
<comment type="catalytic activity">
    <reaction evidence="6">
        <text>Preferential cleavage: (Ac)2-L-Lys-D-Ala-|-D-Ala. Also transpeptidation of peptidyl-alanyl moieties that are N-acyl substituents of D-alanine.</text>
        <dbReference type="EC" id="3.4.16.4"/>
    </reaction>
</comment>
<dbReference type="InterPro" id="IPR050515">
    <property type="entry name" value="Beta-lactam/transpept"/>
</dbReference>
<keyword evidence="8" id="KW-1133">Transmembrane helix</keyword>
<dbReference type="PANTHER" id="PTHR30627:SF26">
    <property type="entry name" value="PENICILLIN-BINDING PROTEIN 2B"/>
    <property type="match status" value="1"/>
</dbReference>
<proteinExistence type="inferred from homology"/>
<feature type="compositionally biased region" description="Basic and acidic residues" evidence="7">
    <location>
        <begin position="723"/>
        <end position="734"/>
    </location>
</feature>
<evidence type="ECO:0000256" key="4">
    <source>
        <dbReference type="ARBA" id="ARBA00012448"/>
    </source>
</evidence>
<dbReference type="Gene3D" id="3.90.1310.10">
    <property type="entry name" value="Penicillin-binding protein 2a (Domain 2)"/>
    <property type="match status" value="1"/>
</dbReference>
<dbReference type="RefSeq" id="WP_212919552.1">
    <property type="nucleotide sequence ID" value="NZ_BORP01000001.1"/>
</dbReference>
<dbReference type="PROSITE" id="PS51178">
    <property type="entry name" value="PASTA"/>
    <property type="match status" value="2"/>
</dbReference>
<dbReference type="InterPro" id="IPR005311">
    <property type="entry name" value="PBP_dimer"/>
</dbReference>
<comment type="caution">
    <text evidence="10">The sequence shown here is derived from an EMBL/GenBank/DDBJ whole genome shotgun (WGS) entry which is preliminary data.</text>
</comment>
<dbReference type="Gene3D" id="3.40.710.10">
    <property type="entry name" value="DD-peptidase/beta-lactamase superfamily"/>
    <property type="match status" value="1"/>
</dbReference>
<feature type="transmembrane region" description="Helical" evidence="8">
    <location>
        <begin position="12"/>
        <end position="31"/>
    </location>
</feature>
<dbReference type="Gene3D" id="3.30.70.2110">
    <property type="match status" value="1"/>
</dbReference>
<dbReference type="CDD" id="cd06575">
    <property type="entry name" value="PASTA_Pbp2x-like_2"/>
    <property type="match status" value="1"/>
</dbReference>
<dbReference type="Gene3D" id="2.20.70.70">
    <property type="match status" value="1"/>
</dbReference>
<comment type="subcellular location">
    <subcellularLocation>
        <location evidence="1">Membrane</location>
    </subcellularLocation>
</comment>
<sequence length="748" mass="82716">MKKNKTTHAMAGILMILFVVAFLLISGRFLYIQASGSVAGVSLNEWADNVRTTTYTLDSERGKIFDKNGMTLAYDMPTFRMYAIVTDKYSKDSEEPQHVVDPEGTAEQLAPLLNVDKAYLLERLNNGVKNGQSQIEFGSAGKGISIQTKEKIDALKLPGIKFIKENSRYYPNGVFASHIIGFAREKENKTENGIKNEIVGVTGIEHEMDDLLKGANGYISYQRDIYNKKLLDPNEVIQMPDNGDNVYLTIDQKIQTLLEDVMTQVDNKYKPERMSAIVMNPKTGEIVAMSNRPSYNPNNPENVKNWYNDAISTPFEPGSTMKMFTWAAAIESGVYNGGEQYKSGQYKVGNNKPVGDFNGGKGWGMISYDEGFALSSNVAASKLVWEKMGPDTFLKYLKAFDFDKETDIDLPGEVEGQILYNYPIEQITTAFGQGSTTTPIQIMKAATAIVNDGKMVKPYIIDKIVDSDTGKVIEQHKPEVVGEPISKDTAKQVRNLLIQAVQSERATGSRFKLDDYSVGGKTGTAQIPNPDGGGYLRGQENYVFSFLGMAPADDPELMMYVSIKQPTLEFESGIESGSVPVSFIFNNVMENALHYWNIEPDKGEITEVSDYKIPNLINKSTEEVKGILNSAKVSYSVIGSGNKVVKLSVEEGNKVLPNERVLLLTNDPAMPNIIGWSQRDVLKLGEMVGLKTEIIGNGYVTSQSIPEGTKLGENSYLGVELKTPMEVKKTKPNDNSKNNQAQSNDTFE</sequence>
<dbReference type="CDD" id="cd06576">
    <property type="entry name" value="PASTA_Pbp2x-like_1"/>
    <property type="match status" value="1"/>
</dbReference>
<reference evidence="10" key="1">
    <citation type="submission" date="2021-03" db="EMBL/GenBank/DDBJ databases">
        <title>Antimicrobial resistance genes in bacteria isolated from Japanese honey, and their potential for conferring macrolide and lincosamide resistance in the American foulbrood pathogen Paenibacillus larvae.</title>
        <authorList>
            <person name="Okamoto M."/>
            <person name="Kumagai M."/>
            <person name="Kanamori H."/>
            <person name="Takamatsu D."/>
        </authorList>
    </citation>
    <scope>NUCLEOTIDE SEQUENCE</scope>
    <source>
        <strain evidence="10">J43TS3</strain>
    </source>
</reference>
<evidence type="ECO:0000259" key="9">
    <source>
        <dbReference type="PROSITE" id="PS51178"/>
    </source>
</evidence>
<evidence type="ECO:0000313" key="10">
    <source>
        <dbReference type="EMBL" id="GIO26060.1"/>
    </source>
</evidence>
<gene>
    <name evidence="10" type="ORF">J43TS3_06710</name>
</gene>
<keyword evidence="8" id="KW-0812">Transmembrane</keyword>
<dbReference type="GO" id="GO:0005886">
    <property type="term" value="C:plasma membrane"/>
    <property type="evidence" value="ECO:0007669"/>
    <property type="project" value="TreeGrafter"/>
</dbReference>
<dbReference type="PANTHER" id="PTHR30627">
    <property type="entry name" value="PEPTIDOGLYCAN D,D-TRANSPEPTIDASE"/>
    <property type="match status" value="1"/>
</dbReference>
<dbReference type="Pfam" id="PF03793">
    <property type="entry name" value="PASTA"/>
    <property type="match status" value="2"/>
</dbReference>
<dbReference type="EC" id="3.4.16.4" evidence="4"/>
<organism evidence="10 11">
    <name type="scientific">Ornithinibacillus bavariensis</name>
    <dbReference type="NCBI Taxonomy" id="545502"/>
    <lineage>
        <taxon>Bacteria</taxon>
        <taxon>Bacillati</taxon>
        <taxon>Bacillota</taxon>
        <taxon>Bacilli</taxon>
        <taxon>Bacillales</taxon>
        <taxon>Bacillaceae</taxon>
        <taxon>Ornithinibacillus</taxon>
    </lineage>
</organism>
<dbReference type="GO" id="GO:0009002">
    <property type="term" value="F:serine-type D-Ala-D-Ala carboxypeptidase activity"/>
    <property type="evidence" value="ECO:0007669"/>
    <property type="project" value="UniProtKB-EC"/>
</dbReference>
<dbReference type="AlphaFoldDB" id="A0A919X8D5"/>
<dbReference type="GO" id="GO:0008658">
    <property type="term" value="F:penicillin binding"/>
    <property type="evidence" value="ECO:0007669"/>
    <property type="project" value="InterPro"/>
</dbReference>
<dbReference type="GO" id="GO:0071555">
    <property type="term" value="P:cell wall organization"/>
    <property type="evidence" value="ECO:0007669"/>
    <property type="project" value="TreeGrafter"/>
</dbReference>
<keyword evidence="11" id="KW-1185">Reference proteome</keyword>
<evidence type="ECO:0000256" key="2">
    <source>
        <dbReference type="ARBA" id="ARBA00004752"/>
    </source>
</evidence>
<dbReference type="Proteomes" id="UP000676917">
    <property type="component" value="Unassembled WGS sequence"/>
</dbReference>
<feature type="compositionally biased region" description="Polar residues" evidence="7">
    <location>
        <begin position="735"/>
        <end position="748"/>
    </location>
</feature>
<dbReference type="SUPFAM" id="SSF56601">
    <property type="entry name" value="beta-lactamase/transpeptidase-like"/>
    <property type="match status" value="1"/>
</dbReference>
<evidence type="ECO:0000313" key="11">
    <source>
        <dbReference type="Proteomes" id="UP000676917"/>
    </source>
</evidence>
<keyword evidence="5 8" id="KW-0472">Membrane</keyword>
<dbReference type="Pfam" id="PF03717">
    <property type="entry name" value="PBP_dimer"/>
    <property type="match status" value="1"/>
</dbReference>
<protein>
    <recommendedName>
        <fullName evidence="4">serine-type D-Ala-D-Ala carboxypeptidase</fullName>
        <ecNumber evidence="4">3.4.16.4</ecNumber>
    </recommendedName>
</protein>
<dbReference type="SMART" id="SM00740">
    <property type="entry name" value="PASTA"/>
    <property type="match status" value="2"/>
</dbReference>
<evidence type="ECO:0000256" key="5">
    <source>
        <dbReference type="ARBA" id="ARBA00023136"/>
    </source>
</evidence>
<evidence type="ECO:0000256" key="3">
    <source>
        <dbReference type="ARBA" id="ARBA00007171"/>
    </source>
</evidence>
<name>A0A919X8D5_9BACI</name>
<dbReference type="InterPro" id="IPR012338">
    <property type="entry name" value="Beta-lactam/transpept-like"/>
</dbReference>
<evidence type="ECO:0000256" key="7">
    <source>
        <dbReference type="SAM" id="MobiDB-lite"/>
    </source>
</evidence>
<dbReference type="Pfam" id="PF00905">
    <property type="entry name" value="Transpeptidase"/>
    <property type="match status" value="1"/>
</dbReference>
<dbReference type="InterPro" id="IPR005543">
    <property type="entry name" value="PASTA_dom"/>
</dbReference>